<keyword evidence="5 6" id="KW-0472">Membrane</keyword>
<evidence type="ECO:0000313" key="9">
    <source>
        <dbReference type="Proteomes" id="UP000034090"/>
    </source>
</evidence>
<evidence type="ECO:0000256" key="6">
    <source>
        <dbReference type="SAM" id="Phobius"/>
    </source>
</evidence>
<dbReference type="STRING" id="1618578.UV74_C0013G0163"/>
<comment type="caution">
    <text evidence="8">The sequence shown here is derived from an EMBL/GenBank/DDBJ whole genome shotgun (WGS) entry which is preliminary data.</text>
</comment>
<gene>
    <name evidence="8" type="ORF">UV74_C0013G0163</name>
</gene>
<dbReference type="InterPro" id="IPR013545">
    <property type="entry name" value="T2SS_protein-GspG_C"/>
</dbReference>
<proteinExistence type="predicted"/>
<dbReference type="Proteomes" id="UP000034090">
    <property type="component" value="Unassembled WGS sequence"/>
</dbReference>
<feature type="transmembrane region" description="Helical" evidence="6">
    <location>
        <begin position="6"/>
        <end position="28"/>
    </location>
</feature>
<dbReference type="GO" id="GO:0015628">
    <property type="term" value="P:protein secretion by the type II secretion system"/>
    <property type="evidence" value="ECO:0007669"/>
    <property type="project" value="InterPro"/>
</dbReference>
<reference evidence="8 9" key="1">
    <citation type="journal article" date="2015" name="Nature">
        <title>rRNA introns, odd ribosomes, and small enigmatic genomes across a large radiation of phyla.</title>
        <authorList>
            <person name="Brown C.T."/>
            <person name="Hug L.A."/>
            <person name="Thomas B.C."/>
            <person name="Sharon I."/>
            <person name="Castelle C.J."/>
            <person name="Singh A."/>
            <person name="Wilkins M.J."/>
            <person name="Williams K.H."/>
            <person name="Banfield J.F."/>
        </authorList>
    </citation>
    <scope>NUCLEOTIDE SEQUENCE [LARGE SCALE GENOMIC DNA]</scope>
</reference>
<evidence type="ECO:0000256" key="4">
    <source>
        <dbReference type="ARBA" id="ARBA00022989"/>
    </source>
</evidence>
<evidence type="ECO:0000313" key="8">
    <source>
        <dbReference type="EMBL" id="KKS97041.1"/>
    </source>
</evidence>
<keyword evidence="4 6" id="KW-1133">Transmembrane helix</keyword>
<accession>A0A0G1FPT3</accession>
<dbReference type="PANTHER" id="PTHR30093">
    <property type="entry name" value="GENERAL SECRETION PATHWAY PROTEIN G"/>
    <property type="match status" value="1"/>
</dbReference>
<evidence type="ECO:0000259" key="7">
    <source>
        <dbReference type="Pfam" id="PF08334"/>
    </source>
</evidence>
<dbReference type="PRINTS" id="PR00813">
    <property type="entry name" value="BCTERIALGSPG"/>
</dbReference>
<dbReference type="SUPFAM" id="SSF54523">
    <property type="entry name" value="Pili subunits"/>
    <property type="match status" value="1"/>
</dbReference>
<dbReference type="InterPro" id="IPR000983">
    <property type="entry name" value="Bac_GSPG_pilin"/>
</dbReference>
<keyword evidence="2" id="KW-0488">Methylation</keyword>
<dbReference type="PANTHER" id="PTHR30093:SF44">
    <property type="entry name" value="TYPE II SECRETION SYSTEM CORE PROTEIN G"/>
    <property type="match status" value="1"/>
</dbReference>
<dbReference type="Pfam" id="PF07963">
    <property type="entry name" value="N_methyl"/>
    <property type="match status" value="1"/>
</dbReference>
<dbReference type="InterPro" id="IPR045584">
    <property type="entry name" value="Pilin-like"/>
</dbReference>
<dbReference type="EMBL" id="LCFQ01000013">
    <property type="protein sequence ID" value="KKS97041.1"/>
    <property type="molecule type" value="Genomic_DNA"/>
</dbReference>
<evidence type="ECO:0000256" key="5">
    <source>
        <dbReference type="ARBA" id="ARBA00023136"/>
    </source>
</evidence>
<keyword evidence="3 6" id="KW-0812">Transmembrane</keyword>
<dbReference type="NCBIfam" id="TIGR02532">
    <property type="entry name" value="IV_pilin_GFxxxE"/>
    <property type="match status" value="1"/>
</dbReference>
<feature type="domain" description="Type II secretion system protein GspG C-terminal" evidence="7">
    <location>
        <begin position="32"/>
        <end position="106"/>
    </location>
</feature>
<dbReference type="Pfam" id="PF08334">
    <property type="entry name" value="T2SSG"/>
    <property type="match status" value="1"/>
</dbReference>
<sequence>MKKGFTLIELLIVLAIIGILVTISAFGLREARKSARDATRKSDLEQIRSALALFRADCGYYPDSPDLVFGAPLLGDDGSTSCSSGNTYLSEIPQDALEPEQQYFYARTSPTSYVLCTALENSTDPAPVGCVSCGVSCNYKVTSL</sequence>
<evidence type="ECO:0000256" key="2">
    <source>
        <dbReference type="ARBA" id="ARBA00022481"/>
    </source>
</evidence>
<dbReference type="GO" id="GO:0015627">
    <property type="term" value="C:type II protein secretion system complex"/>
    <property type="evidence" value="ECO:0007669"/>
    <property type="project" value="InterPro"/>
</dbReference>
<dbReference type="GO" id="GO:0016020">
    <property type="term" value="C:membrane"/>
    <property type="evidence" value="ECO:0007669"/>
    <property type="project" value="UniProtKB-SubCell"/>
</dbReference>
<evidence type="ECO:0000256" key="3">
    <source>
        <dbReference type="ARBA" id="ARBA00022692"/>
    </source>
</evidence>
<evidence type="ECO:0000256" key="1">
    <source>
        <dbReference type="ARBA" id="ARBA00004167"/>
    </source>
</evidence>
<organism evidence="8 9">
    <name type="scientific">Candidatus Woesebacteria bacterium GW2011_GWB1_43_14</name>
    <dbReference type="NCBI Taxonomy" id="1618578"/>
    <lineage>
        <taxon>Bacteria</taxon>
        <taxon>Candidatus Woeseibacteriota</taxon>
    </lineage>
</organism>
<dbReference type="AlphaFoldDB" id="A0A0G1FPT3"/>
<dbReference type="PROSITE" id="PS00409">
    <property type="entry name" value="PROKAR_NTER_METHYL"/>
    <property type="match status" value="1"/>
</dbReference>
<dbReference type="Gene3D" id="3.30.700.10">
    <property type="entry name" value="Glycoprotein, Type 4 Pilin"/>
    <property type="match status" value="1"/>
</dbReference>
<name>A0A0G1FPT3_9BACT</name>
<dbReference type="InterPro" id="IPR012902">
    <property type="entry name" value="N_methyl_site"/>
</dbReference>
<comment type="subcellular location">
    <subcellularLocation>
        <location evidence="1">Membrane</location>
        <topology evidence="1">Single-pass membrane protein</topology>
    </subcellularLocation>
</comment>
<protein>
    <submittedName>
        <fullName evidence="8">Type II secretion system protein G</fullName>
    </submittedName>
</protein>